<dbReference type="EMBL" id="MU971458">
    <property type="protein sequence ID" value="KAK9234651.1"/>
    <property type="molecule type" value="Genomic_DNA"/>
</dbReference>
<dbReference type="Proteomes" id="UP001433508">
    <property type="component" value="Unassembled WGS sequence"/>
</dbReference>
<evidence type="ECO:0000313" key="2">
    <source>
        <dbReference type="Proteomes" id="UP001433508"/>
    </source>
</evidence>
<evidence type="ECO:0000313" key="1">
    <source>
        <dbReference type="EMBL" id="KAK9234651.1"/>
    </source>
</evidence>
<reference evidence="2" key="1">
    <citation type="journal article" date="2024" name="Front. Bioeng. Biotechnol.">
        <title>Genome-scale model development and genomic sequencing of the oleaginous clade Lipomyces.</title>
        <authorList>
            <person name="Czajka J.J."/>
            <person name="Han Y."/>
            <person name="Kim J."/>
            <person name="Mondo S.J."/>
            <person name="Hofstad B.A."/>
            <person name="Robles A."/>
            <person name="Haridas S."/>
            <person name="Riley R."/>
            <person name="LaButti K."/>
            <person name="Pangilinan J."/>
            <person name="Andreopoulos W."/>
            <person name="Lipzen A."/>
            <person name="Yan J."/>
            <person name="Wang M."/>
            <person name="Ng V."/>
            <person name="Grigoriev I.V."/>
            <person name="Spatafora J.W."/>
            <person name="Magnuson J.K."/>
            <person name="Baker S.E."/>
            <person name="Pomraning K.R."/>
        </authorList>
    </citation>
    <scope>NUCLEOTIDE SEQUENCE [LARGE SCALE GENOMIC DNA]</scope>
    <source>
        <strain evidence="2">CBS 7786</strain>
    </source>
</reference>
<keyword evidence="2" id="KW-1185">Reference proteome</keyword>
<gene>
    <name evidence="1" type="ORF">V1525DRAFT_391239</name>
</gene>
<comment type="caution">
    <text evidence="1">The sequence shown here is derived from an EMBL/GenBank/DDBJ whole genome shotgun (WGS) entry which is preliminary data.</text>
</comment>
<protein>
    <submittedName>
        <fullName evidence="1">Uncharacterized protein</fullName>
    </submittedName>
</protein>
<sequence>MPLKCFRISKIPLFQVEYFPSSQFADDTNGPLAIEAGPSVATAKLVKVKPDTPVATMRKVVRRLVESVTGQITGSYFSEKSLDQFLHEHCFYLDFSDDWDLTRVKTAYGTRSHPLWREVIKAVEDDKIRVVRY</sequence>
<proteinExistence type="predicted"/>
<organism evidence="1 2">
    <name type="scientific">Lipomyces kononenkoae</name>
    <name type="common">Yeast</name>
    <dbReference type="NCBI Taxonomy" id="34357"/>
    <lineage>
        <taxon>Eukaryota</taxon>
        <taxon>Fungi</taxon>
        <taxon>Dikarya</taxon>
        <taxon>Ascomycota</taxon>
        <taxon>Saccharomycotina</taxon>
        <taxon>Lipomycetes</taxon>
        <taxon>Lipomycetales</taxon>
        <taxon>Lipomycetaceae</taxon>
        <taxon>Lipomyces</taxon>
    </lineage>
</organism>
<accession>A0ACC3STF0</accession>
<name>A0ACC3STF0_LIPKO</name>